<dbReference type="InterPro" id="IPR001627">
    <property type="entry name" value="Semap_dom"/>
</dbReference>
<feature type="compositionally biased region" description="Polar residues" evidence="2">
    <location>
        <begin position="35"/>
        <end position="48"/>
    </location>
</feature>
<name>A0A915ETP6_9BILA</name>
<proteinExistence type="predicted"/>
<dbReference type="GO" id="GO:0002116">
    <property type="term" value="C:semaphorin receptor complex"/>
    <property type="evidence" value="ECO:0007669"/>
    <property type="project" value="TreeGrafter"/>
</dbReference>
<comment type="caution">
    <text evidence="1">Lacks conserved residue(s) required for the propagation of feature annotation.</text>
</comment>
<feature type="compositionally biased region" description="Low complexity" evidence="2">
    <location>
        <begin position="8"/>
        <end position="23"/>
    </location>
</feature>
<evidence type="ECO:0000256" key="1">
    <source>
        <dbReference type="PROSITE-ProRule" id="PRU00352"/>
    </source>
</evidence>
<dbReference type="InterPro" id="IPR031148">
    <property type="entry name" value="Plexin"/>
</dbReference>
<dbReference type="SUPFAM" id="SSF101912">
    <property type="entry name" value="Sema domain"/>
    <property type="match status" value="1"/>
</dbReference>
<dbReference type="PROSITE" id="PS51004">
    <property type="entry name" value="SEMA"/>
    <property type="match status" value="1"/>
</dbReference>
<evidence type="ECO:0000313" key="5">
    <source>
        <dbReference type="WBParaSite" id="jg9705"/>
    </source>
</evidence>
<dbReference type="PANTHER" id="PTHR22625">
    <property type="entry name" value="PLEXIN"/>
    <property type="match status" value="1"/>
</dbReference>
<keyword evidence="4" id="KW-1185">Reference proteome</keyword>
<dbReference type="PANTHER" id="PTHR22625:SF70">
    <property type="entry name" value="PLEXIN A, ISOFORM A"/>
    <property type="match status" value="1"/>
</dbReference>
<dbReference type="InterPro" id="IPR015943">
    <property type="entry name" value="WD40/YVTN_repeat-like_dom_sf"/>
</dbReference>
<reference evidence="5" key="1">
    <citation type="submission" date="2022-11" db="UniProtKB">
        <authorList>
            <consortium name="WormBaseParasite"/>
        </authorList>
    </citation>
    <scope>IDENTIFICATION</scope>
</reference>
<evidence type="ECO:0000256" key="2">
    <source>
        <dbReference type="SAM" id="MobiDB-lite"/>
    </source>
</evidence>
<dbReference type="GO" id="GO:0017154">
    <property type="term" value="F:semaphorin receptor activity"/>
    <property type="evidence" value="ECO:0007669"/>
    <property type="project" value="InterPro"/>
</dbReference>
<dbReference type="AlphaFoldDB" id="A0A915ETP6"/>
<dbReference type="Gene3D" id="2.130.10.10">
    <property type="entry name" value="YVTN repeat-like/Quinoprotein amine dehydrogenase"/>
    <property type="match status" value="1"/>
</dbReference>
<dbReference type="WBParaSite" id="jg9705">
    <property type="protein sequence ID" value="jg9705"/>
    <property type="gene ID" value="jg9705"/>
</dbReference>
<organism evidence="4 5">
    <name type="scientific">Ditylenchus dipsaci</name>
    <dbReference type="NCBI Taxonomy" id="166011"/>
    <lineage>
        <taxon>Eukaryota</taxon>
        <taxon>Metazoa</taxon>
        <taxon>Ecdysozoa</taxon>
        <taxon>Nematoda</taxon>
        <taxon>Chromadorea</taxon>
        <taxon>Rhabditida</taxon>
        <taxon>Tylenchina</taxon>
        <taxon>Tylenchomorpha</taxon>
        <taxon>Sphaerularioidea</taxon>
        <taxon>Anguinidae</taxon>
        <taxon>Anguininae</taxon>
        <taxon>Ditylenchus</taxon>
    </lineage>
</organism>
<sequence>MEEEDDQQQPTTSSMTPSASMWSFDQRPKRRAGLSQRSRPNLSSSNVPCHSEIAGSGLILPHSKIFTRQKRSLKRYCPSSLLLVLALLSSSILFNATPAVAKYSQPVNVEPDPSILATFRDVHDGKEVELEKMIMDRSTSRLYVGGVNHLYDISPDALAIREHAITGPRPDSVLCADALGGCKEPLTPTNSYTKALAIYPDSNKLIECTSLYQGRCRTRNLSNIRRETDVKSSRPGIVANDQTSSTVVFVGSGPVTSGSSLAAVAAALSSGSSADLLSSAGTSAGAGPRVLYVGSTYAPVSGLRDARDALDVPAVASLSLEQGKLFDFTSQSISSGTFMKLDRRMLYRIEYVGGFEANGLPTLPPVNPNTLQPKGNPSSPNWSEYAVKTQFLQLH</sequence>
<accession>A0A915ETP6</accession>
<dbReference type="GO" id="GO:0005886">
    <property type="term" value="C:plasma membrane"/>
    <property type="evidence" value="ECO:0007669"/>
    <property type="project" value="TreeGrafter"/>
</dbReference>
<evidence type="ECO:0000259" key="3">
    <source>
        <dbReference type="PROSITE" id="PS51004"/>
    </source>
</evidence>
<dbReference type="GO" id="GO:0030334">
    <property type="term" value="P:regulation of cell migration"/>
    <property type="evidence" value="ECO:0007669"/>
    <property type="project" value="TreeGrafter"/>
</dbReference>
<feature type="domain" description="Sema" evidence="3">
    <location>
        <begin position="99"/>
        <end position="395"/>
    </location>
</feature>
<dbReference type="InterPro" id="IPR036352">
    <property type="entry name" value="Semap_dom_sf"/>
</dbReference>
<feature type="region of interest" description="Disordered" evidence="2">
    <location>
        <begin position="1"/>
        <end position="48"/>
    </location>
</feature>
<protein>
    <submittedName>
        <fullName evidence="5">Sema domain-containing protein</fullName>
    </submittedName>
</protein>
<evidence type="ECO:0000313" key="4">
    <source>
        <dbReference type="Proteomes" id="UP000887574"/>
    </source>
</evidence>
<dbReference type="Proteomes" id="UP000887574">
    <property type="component" value="Unplaced"/>
</dbReference>